<dbReference type="AlphaFoldDB" id="A0A1Y6EJR2"/>
<evidence type="ECO:0000256" key="1">
    <source>
        <dbReference type="SAM" id="SignalP"/>
    </source>
</evidence>
<feature type="chain" id="PRO_5012622093" description="DUF4154 domain-containing protein" evidence="1">
    <location>
        <begin position="25"/>
        <end position="218"/>
    </location>
</feature>
<proteinExistence type="predicted"/>
<keyword evidence="3" id="KW-1185">Reference proteome</keyword>
<feature type="signal peptide" evidence="1">
    <location>
        <begin position="1"/>
        <end position="24"/>
    </location>
</feature>
<evidence type="ECO:0000313" key="2">
    <source>
        <dbReference type="EMBL" id="SMQ61180.1"/>
    </source>
</evidence>
<dbReference type="EMBL" id="FXWH01000001">
    <property type="protein sequence ID" value="SMQ61180.1"/>
    <property type="molecule type" value="Genomic_DNA"/>
</dbReference>
<gene>
    <name evidence="2" type="ORF">SAMN06297229_0526</name>
</gene>
<dbReference type="Pfam" id="PF13689">
    <property type="entry name" value="DUF4154"/>
    <property type="match status" value="1"/>
</dbReference>
<organism evidence="2 3">
    <name type="scientific">Pseudidiomarina planktonica</name>
    <dbReference type="NCBI Taxonomy" id="1323738"/>
    <lineage>
        <taxon>Bacteria</taxon>
        <taxon>Pseudomonadati</taxon>
        <taxon>Pseudomonadota</taxon>
        <taxon>Gammaproteobacteria</taxon>
        <taxon>Alteromonadales</taxon>
        <taxon>Idiomarinaceae</taxon>
        <taxon>Pseudidiomarina</taxon>
    </lineage>
</organism>
<sequence>MRCSWSAVAALGTLLIVAPTSVSVAPAAPLPLQATEPTPAEETEAAQRLARALFMAQMIHFIKWPFVPTGKLGESATPDRVTFCMLHQRPTETSPQLLTEASVLQQRSAEANSPDAPRVVTFYHYSQLQLHLVNDHCHVIYADYDQLKELPSIAIQQLNISSFIVSNNLAFLNQGGIGALYFENKRVRLYLNNHELQRSDITLGSRLLQVSRFYPLTE</sequence>
<dbReference type="InterPro" id="IPR025293">
    <property type="entry name" value="YfiR/HmsC-like"/>
</dbReference>
<evidence type="ECO:0008006" key="4">
    <source>
        <dbReference type="Google" id="ProtNLM"/>
    </source>
</evidence>
<dbReference type="Proteomes" id="UP000194450">
    <property type="component" value="Unassembled WGS sequence"/>
</dbReference>
<keyword evidence="1" id="KW-0732">Signal</keyword>
<reference evidence="3" key="1">
    <citation type="submission" date="2017-04" db="EMBL/GenBank/DDBJ databases">
        <authorList>
            <person name="Varghese N."/>
            <person name="Submissions S."/>
        </authorList>
    </citation>
    <scope>NUCLEOTIDE SEQUENCE [LARGE SCALE GENOMIC DNA]</scope>
</reference>
<accession>A0A1Y6EJR2</accession>
<name>A0A1Y6EJR2_9GAMM</name>
<protein>
    <recommendedName>
        <fullName evidence="4">DUF4154 domain-containing protein</fullName>
    </recommendedName>
</protein>
<dbReference type="RefSeq" id="WP_086433699.1">
    <property type="nucleotide sequence ID" value="NZ_FXWH01000001.1"/>
</dbReference>
<evidence type="ECO:0000313" key="3">
    <source>
        <dbReference type="Proteomes" id="UP000194450"/>
    </source>
</evidence>